<dbReference type="AlphaFoldDB" id="A0AAV3USU9"/>
<protein>
    <submittedName>
        <fullName evidence="1">Uncharacterized protein</fullName>
    </submittedName>
</protein>
<dbReference type="EMBL" id="BAEM01000004">
    <property type="protein sequence ID" value="GAC08179.1"/>
    <property type="molecule type" value="Genomic_DNA"/>
</dbReference>
<evidence type="ECO:0000313" key="2">
    <source>
        <dbReference type="Proteomes" id="UP000006320"/>
    </source>
</evidence>
<evidence type="ECO:0000313" key="1">
    <source>
        <dbReference type="EMBL" id="GAC08179.1"/>
    </source>
</evidence>
<gene>
    <name evidence="1" type="ORF">GCHA_0214</name>
</gene>
<organism evidence="1 2">
    <name type="scientific">Paraglaciecola chathamensis S18K6</name>
    <dbReference type="NCBI Taxonomy" id="1127672"/>
    <lineage>
        <taxon>Bacteria</taxon>
        <taxon>Pseudomonadati</taxon>
        <taxon>Pseudomonadota</taxon>
        <taxon>Gammaproteobacteria</taxon>
        <taxon>Alteromonadales</taxon>
        <taxon>Alteromonadaceae</taxon>
        <taxon>Paraglaciecola</taxon>
    </lineage>
</organism>
<comment type="caution">
    <text evidence="1">The sequence shown here is derived from an EMBL/GenBank/DDBJ whole genome shotgun (WGS) entry which is preliminary data.</text>
</comment>
<name>A0AAV3USU9_9ALTE</name>
<proteinExistence type="predicted"/>
<accession>A0AAV3USU9</accession>
<dbReference type="Proteomes" id="UP000006320">
    <property type="component" value="Unassembled WGS sequence"/>
</dbReference>
<sequence length="45" mass="5302">MTVNVLEQLIYNQRYNNLLVGLFKLSHNMDITLGYIDLLANEKYI</sequence>
<reference evidence="1 2" key="1">
    <citation type="journal article" date="2017" name="Antonie Van Leeuwenhoek">
        <title>Rhizobium rhizosphaerae sp. nov., a novel species isolated from rice rhizosphere.</title>
        <authorList>
            <person name="Zhao J.J."/>
            <person name="Zhang J."/>
            <person name="Zhang R.J."/>
            <person name="Zhang C.W."/>
            <person name="Yin H.Q."/>
            <person name="Zhang X.X."/>
        </authorList>
    </citation>
    <scope>NUCLEOTIDE SEQUENCE [LARGE SCALE GENOMIC DNA]</scope>
    <source>
        <strain evidence="1 2">S18K6</strain>
    </source>
</reference>